<dbReference type="InterPro" id="IPR017896">
    <property type="entry name" value="4Fe4S_Fe-S-bd"/>
</dbReference>
<keyword evidence="6" id="KW-0249">Electron transport</keyword>
<dbReference type="RefSeq" id="WP_132242694.1">
    <property type="nucleotide sequence ID" value="NZ_SLZU01000002.1"/>
</dbReference>
<keyword evidence="2 6" id="KW-0479">Metal-binding</keyword>
<accession>A0A4R3JK82</accession>
<protein>
    <recommendedName>
        <fullName evidence="6">Glycolate oxidase iron-sulfur subunit</fullName>
        <ecNumber evidence="6">1.1.99.14</ecNumber>
    </recommendedName>
</protein>
<dbReference type="PROSITE" id="PS00198">
    <property type="entry name" value="4FE4S_FER_1"/>
    <property type="match status" value="1"/>
</dbReference>
<dbReference type="PANTHER" id="PTHR32479">
    <property type="entry name" value="GLYCOLATE OXIDASE IRON-SULFUR SUBUNIT"/>
    <property type="match status" value="1"/>
</dbReference>
<dbReference type="GO" id="GO:0046872">
    <property type="term" value="F:metal ion binding"/>
    <property type="evidence" value="ECO:0007669"/>
    <property type="project" value="UniProtKB-UniRule"/>
</dbReference>
<comment type="catalytic activity">
    <reaction evidence="6">
        <text>glycolate + A = glyoxylate + AH2</text>
        <dbReference type="Rhea" id="RHEA:21264"/>
        <dbReference type="ChEBI" id="CHEBI:13193"/>
        <dbReference type="ChEBI" id="CHEBI:17499"/>
        <dbReference type="ChEBI" id="CHEBI:29805"/>
        <dbReference type="ChEBI" id="CHEBI:36655"/>
        <dbReference type="EC" id="1.1.99.14"/>
    </reaction>
</comment>
<keyword evidence="6" id="KW-0813">Transport</keyword>
<evidence type="ECO:0000313" key="8">
    <source>
        <dbReference type="EMBL" id="TCS66537.1"/>
    </source>
</evidence>
<evidence type="ECO:0000256" key="2">
    <source>
        <dbReference type="ARBA" id="ARBA00022723"/>
    </source>
</evidence>
<dbReference type="Pfam" id="PF02754">
    <property type="entry name" value="CCG"/>
    <property type="match status" value="2"/>
</dbReference>
<keyword evidence="9" id="KW-1185">Reference proteome</keyword>
<dbReference type="AlphaFoldDB" id="A0A4R3JK82"/>
<dbReference type="Gene3D" id="1.10.1060.10">
    <property type="entry name" value="Alpha-helical ferredoxin"/>
    <property type="match status" value="1"/>
</dbReference>
<keyword evidence="3" id="KW-0677">Repeat</keyword>
<comment type="cofactor">
    <cofactor evidence="6">
        <name>[4Fe-4S] cluster</name>
        <dbReference type="ChEBI" id="CHEBI:49883"/>
    </cofactor>
    <text evidence="6">Binds 2 [4Fe-4S] clusters.</text>
</comment>
<comment type="function">
    <text evidence="6">Component of a complex that catalyzes the oxidation of glycolate to glyoxylate.</text>
</comment>
<dbReference type="InterPro" id="IPR012257">
    <property type="entry name" value="Glc_ox_4Fe-4S"/>
</dbReference>
<feature type="domain" description="4Fe-4S ferredoxin-type" evidence="7">
    <location>
        <begin position="67"/>
        <end position="96"/>
    </location>
</feature>
<evidence type="ECO:0000256" key="6">
    <source>
        <dbReference type="PIRNR" id="PIRNR000139"/>
    </source>
</evidence>
<dbReference type="InterPro" id="IPR017900">
    <property type="entry name" value="4Fe4S_Fe_S_CS"/>
</dbReference>
<dbReference type="GO" id="GO:0051539">
    <property type="term" value="F:4 iron, 4 sulfur cluster binding"/>
    <property type="evidence" value="ECO:0007669"/>
    <property type="project" value="UniProtKB-UniRule"/>
</dbReference>
<name>A0A4R3JK82_9RHOB</name>
<keyword evidence="5 6" id="KW-0411">Iron-sulfur</keyword>
<reference evidence="8 9" key="1">
    <citation type="submission" date="2019-03" db="EMBL/GenBank/DDBJ databases">
        <title>Genomic Encyclopedia of Type Strains, Phase IV (KMG-IV): sequencing the most valuable type-strain genomes for metagenomic binning, comparative biology and taxonomic classification.</title>
        <authorList>
            <person name="Goeker M."/>
        </authorList>
    </citation>
    <scope>NUCLEOTIDE SEQUENCE [LARGE SCALE GENOMIC DNA]</scope>
    <source>
        <strain evidence="8 9">DSM 104836</strain>
    </source>
</reference>
<dbReference type="PANTHER" id="PTHR32479:SF17">
    <property type="entry name" value="GLYCOLATE OXIDASE IRON-SULFUR SUBUNIT"/>
    <property type="match status" value="1"/>
</dbReference>
<evidence type="ECO:0000256" key="4">
    <source>
        <dbReference type="ARBA" id="ARBA00023004"/>
    </source>
</evidence>
<dbReference type="InterPro" id="IPR009051">
    <property type="entry name" value="Helical_ferredxn"/>
</dbReference>
<evidence type="ECO:0000313" key="9">
    <source>
        <dbReference type="Proteomes" id="UP000295696"/>
    </source>
</evidence>
<dbReference type="EC" id="1.1.99.14" evidence="6"/>
<evidence type="ECO:0000259" key="7">
    <source>
        <dbReference type="PROSITE" id="PS51379"/>
    </source>
</evidence>
<gene>
    <name evidence="8" type="ORF">EDD52_102354</name>
</gene>
<organism evidence="8 9">
    <name type="scientific">Primorskyibacter sedentarius</name>
    <dbReference type="NCBI Taxonomy" id="745311"/>
    <lineage>
        <taxon>Bacteria</taxon>
        <taxon>Pseudomonadati</taxon>
        <taxon>Pseudomonadota</taxon>
        <taxon>Alphaproteobacteria</taxon>
        <taxon>Rhodobacterales</taxon>
        <taxon>Roseobacteraceae</taxon>
        <taxon>Primorskyibacter</taxon>
    </lineage>
</organism>
<dbReference type="SUPFAM" id="SSF54862">
    <property type="entry name" value="4Fe-4S ferredoxins"/>
    <property type="match status" value="1"/>
</dbReference>
<sequence>MQTTFTPDQLKDPATARANEILRSCVHCGFCTATCPTYQVLGDELDSPRGRIYLIKDMLENERVPDEKTVRHIDRCLSCLACMTTCPSGVHYMHLVDHARAYIEQNYTRPWHDRALRWMLAKILPYPGRFRLALLGAKLGRPFARFLPDPRLRAMLEMAPKRIPPVSRNDDPQRFAPKGPRKMRVALMTGCAQKALNTDINDATIRLLRRLGCEVVVAKGAGCCGALTHHMGREAEAHGSAAANIRAWVEEMDGDGLDGIVINTSGCGTTVKDYGHMFRNGPMAGDAARVSAIAMDISELLMKLDLPEGDTKDLTVAYHAACSLQHGQKVKTHPKTLLKRAGFRVAEPADSHLCCGSAGTYNLMQPEISGQLKARKVGTLEALRPDVIAAGNIGCMMQIGSGTGVPVVHTVELLDWATGGPRPRGLDS</sequence>
<comment type="caution">
    <text evidence="8">The sequence shown here is derived from an EMBL/GenBank/DDBJ whole genome shotgun (WGS) entry which is preliminary data.</text>
</comment>
<keyword evidence="4 6" id="KW-0408">Iron</keyword>
<comment type="catalytic activity">
    <reaction evidence="6">
        <text>(R)-lactate + A = pyruvate + AH2</text>
        <dbReference type="Rhea" id="RHEA:15089"/>
        <dbReference type="ChEBI" id="CHEBI:13193"/>
        <dbReference type="ChEBI" id="CHEBI:15361"/>
        <dbReference type="ChEBI" id="CHEBI:16004"/>
        <dbReference type="ChEBI" id="CHEBI:17499"/>
    </reaction>
</comment>
<feature type="domain" description="4Fe-4S ferredoxin-type" evidence="7">
    <location>
        <begin position="14"/>
        <end position="46"/>
    </location>
</feature>
<dbReference type="Pfam" id="PF13183">
    <property type="entry name" value="Fer4_8"/>
    <property type="match status" value="1"/>
</dbReference>
<evidence type="ECO:0000256" key="3">
    <source>
        <dbReference type="ARBA" id="ARBA00022737"/>
    </source>
</evidence>
<dbReference type="GO" id="GO:0019154">
    <property type="term" value="F:glycolate dehydrogenase activity"/>
    <property type="evidence" value="ECO:0007669"/>
    <property type="project" value="UniProtKB-EC"/>
</dbReference>
<proteinExistence type="predicted"/>
<dbReference type="OrthoDB" id="9765258at2"/>
<evidence type="ECO:0000256" key="1">
    <source>
        <dbReference type="ARBA" id="ARBA00022485"/>
    </source>
</evidence>
<dbReference type="PROSITE" id="PS51379">
    <property type="entry name" value="4FE4S_FER_2"/>
    <property type="match status" value="2"/>
</dbReference>
<dbReference type="InterPro" id="IPR004017">
    <property type="entry name" value="Cys_rich_dom"/>
</dbReference>
<evidence type="ECO:0000256" key="5">
    <source>
        <dbReference type="ARBA" id="ARBA00023014"/>
    </source>
</evidence>
<dbReference type="Proteomes" id="UP000295696">
    <property type="component" value="Unassembled WGS sequence"/>
</dbReference>
<dbReference type="PIRSF" id="PIRSF000139">
    <property type="entry name" value="Glc_ox_4Fe-4S"/>
    <property type="match status" value="1"/>
</dbReference>
<keyword evidence="1 6" id="KW-0004">4Fe-4S</keyword>
<dbReference type="EMBL" id="SLZU01000002">
    <property type="protein sequence ID" value="TCS66537.1"/>
    <property type="molecule type" value="Genomic_DNA"/>
</dbReference>
<dbReference type="NCBIfam" id="NF008434">
    <property type="entry name" value="PRK11274.1"/>
    <property type="match status" value="1"/>
</dbReference>
<dbReference type="FunFam" id="1.10.1060.10:FF:000012">
    <property type="entry name" value="Glycolate oxidase iron-sulfur subunit"/>
    <property type="match status" value="1"/>
</dbReference>